<proteinExistence type="predicted"/>
<dbReference type="EMBL" id="AHYT01000009">
    <property type="protein sequence ID" value="EOT27945.1"/>
    <property type="molecule type" value="Genomic_DNA"/>
</dbReference>
<dbReference type="OrthoDB" id="2185477at2"/>
<evidence type="ECO:0000313" key="2">
    <source>
        <dbReference type="Proteomes" id="UP000014136"/>
    </source>
</evidence>
<dbReference type="SUPFAM" id="SSF159888">
    <property type="entry name" value="YdhG-like"/>
    <property type="match status" value="1"/>
</dbReference>
<evidence type="ECO:0000313" key="1">
    <source>
        <dbReference type="EMBL" id="EOT27945.1"/>
    </source>
</evidence>
<comment type="caution">
    <text evidence="1">The sequence shown here is derived from an EMBL/GenBank/DDBJ whole genome shotgun (WGS) entry which is preliminary data.</text>
</comment>
<keyword evidence="2" id="KW-1185">Reference proteome</keyword>
<reference evidence="1 2" key="1">
    <citation type="submission" date="2013-03" db="EMBL/GenBank/DDBJ databases">
        <title>The Genome Sequence of Enterococcus saccharolyticus ATCC_43076 (Illumina only assembly).</title>
        <authorList>
            <consortium name="The Broad Institute Genomics Platform"/>
            <consortium name="The Broad Institute Genome Sequencing Center for Infectious Disease"/>
            <person name="Earl A."/>
            <person name="Russ C."/>
            <person name="Gilmore M."/>
            <person name="Surin D."/>
            <person name="Walker B."/>
            <person name="Young S."/>
            <person name="Zeng Q."/>
            <person name="Gargeya S."/>
            <person name="Fitzgerald M."/>
            <person name="Haas B."/>
            <person name="Abouelleil A."/>
            <person name="Allen A.W."/>
            <person name="Alvarado L."/>
            <person name="Arachchi H.M."/>
            <person name="Berlin A.M."/>
            <person name="Chapman S.B."/>
            <person name="Gainer-Dewar J."/>
            <person name="Goldberg J."/>
            <person name="Griggs A."/>
            <person name="Gujja S."/>
            <person name="Hansen M."/>
            <person name="Howarth C."/>
            <person name="Imamovic A."/>
            <person name="Ireland A."/>
            <person name="Larimer J."/>
            <person name="McCowan C."/>
            <person name="Murphy C."/>
            <person name="Pearson M."/>
            <person name="Poon T.W."/>
            <person name="Priest M."/>
            <person name="Roberts A."/>
            <person name="Saif S."/>
            <person name="Shea T."/>
            <person name="Sisk P."/>
            <person name="Sykes S."/>
            <person name="Wortman J."/>
            <person name="Nusbaum C."/>
            <person name="Birren B."/>
        </authorList>
    </citation>
    <scope>NUCLEOTIDE SEQUENCE [LARGE SCALE GENOMIC DNA]</scope>
    <source>
        <strain evidence="1 2">ATCC 43076</strain>
    </source>
</reference>
<sequence>MNIQANTIEELIDSSDHCELFQTLDHWMQDTFPELSRRLIASGTITFIGYGDLKNPADDIYTCLLSLAPQKNNISFYIGGEKNGQPILKSYEEHFAKSNVGKICLRLKNVKKLDFDILEAIVRDSIAWNEAN</sequence>
<organism evidence="1 2">
    <name type="scientific">Enterococcus saccharolyticus subsp. saccharolyticus ATCC 43076</name>
    <dbReference type="NCBI Taxonomy" id="1139996"/>
    <lineage>
        <taxon>Bacteria</taxon>
        <taxon>Bacillati</taxon>
        <taxon>Bacillota</taxon>
        <taxon>Bacilli</taxon>
        <taxon>Lactobacillales</taxon>
        <taxon>Enterococcaceae</taxon>
        <taxon>Enterococcus</taxon>
    </lineage>
</organism>
<evidence type="ECO:0008006" key="3">
    <source>
        <dbReference type="Google" id="ProtNLM"/>
    </source>
</evidence>
<name>S0JHC6_9ENTE</name>
<dbReference type="PATRIC" id="fig|1139996.3.peg.1831"/>
<dbReference type="AlphaFoldDB" id="S0JHC6"/>
<dbReference type="RefSeq" id="WP_016175629.1">
    <property type="nucleotide sequence ID" value="NZ_KE136389.1"/>
</dbReference>
<dbReference type="Proteomes" id="UP000014136">
    <property type="component" value="Unassembled WGS sequence"/>
</dbReference>
<gene>
    <name evidence="1" type="ORF">OMQ_01859</name>
</gene>
<dbReference type="Gene3D" id="3.90.1150.200">
    <property type="match status" value="1"/>
</dbReference>
<protein>
    <recommendedName>
        <fullName evidence="3">YdhG-like domain-containing protein</fullName>
    </recommendedName>
</protein>
<dbReference type="HOGENOM" id="CLU_1913830_0_0_9"/>
<accession>S0JHC6</accession>
<dbReference type="eggNOG" id="ENOG5033DGB">
    <property type="taxonomic scope" value="Bacteria"/>
</dbReference>